<evidence type="ECO:0000313" key="3">
    <source>
        <dbReference type="Proteomes" id="UP000796880"/>
    </source>
</evidence>
<dbReference type="PANTHER" id="PTHR47602">
    <property type="entry name" value="F-BOX PROTEIN SKIP22"/>
    <property type="match status" value="1"/>
</dbReference>
<protein>
    <recommendedName>
        <fullName evidence="1">F-box domain-containing protein</fullName>
    </recommendedName>
</protein>
<proteinExistence type="predicted"/>
<organism evidence="2 3">
    <name type="scientific">Rhamnella rubrinervis</name>
    <dbReference type="NCBI Taxonomy" id="2594499"/>
    <lineage>
        <taxon>Eukaryota</taxon>
        <taxon>Viridiplantae</taxon>
        <taxon>Streptophyta</taxon>
        <taxon>Embryophyta</taxon>
        <taxon>Tracheophyta</taxon>
        <taxon>Spermatophyta</taxon>
        <taxon>Magnoliopsida</taxon>
        <taxon>eudicotyledons</taxon>
        <taxon>Gunneridae</taxon>
        <taxon>Pentapetalae</taxon>
        <taxon>rosids</taxon>
        <taxon>fabids</taxon>
        <taxon>Rosales</taxon>
        <taxon>Rhamnaceae</taxon>
        <taxon>rhamnoid group</taxon>
        <taxon>Rhamneae</taxon>
        <taxon>Rhamnella</taxon>
    </lineage>
</organism>
<dbReference type="AlphaFoldDB" id="A0A8K0H4F4"/>
<dbReference type="Pfam" id="PF12937">
    <property type="entry name" value="F-box-like"/>
    <property type="match status" value="1"/>
</dbReference>
<dbReference type="CDD" id="cd22165">
    <property type="entry name" value="F-box_AtSKIP22-like"/>
    <property type="match status" value="1"/>
</dbReference>
<name>A0A8K0H4F4_9ROSA</name>
<reference evidence="2" key="1">
    <citation type="submission" date="2020-03" db="EMBL/GenBank/DDBJ databases">
        <title>A high-quality chromosome-level genome assembly of a woody plant with both climbing and erect habits, Rhamnella rubrinervis.</title>
        <authorList>
            <person name="Lu Z."/>
            <person name="Yang Y."/>
            <person name="Zhu X."/>
            <person name="Sun Y."/>
        </authorList>
    </citation>
    <scope>NUCLEOTIDE SEQUENCE</scope>
    <source>
        <strain evidence="2">BYM</strain>
        <tissue evidence="2">Leaf</tissue>
    </source>
</reference>
<dbReference type="Proteomes" id="UP000796880">
    <property type="component" value="Unassembled WGS sequence"/>
</dbReference>
<dbReference type="Gene3D" id="3.40.1000.30">
    <property type="match status" value="1"/>
</dbReference>
<dbReference type="InterPro" id="IPR001810">
    <property type="entry name" value="F-box_dom"/>
</dbReference>
<dbReference type="PROSITE" id="PS50181">
    <property type="entry name" value="FBOX"/>
    <property type="match status" value="1"/>
</dbReference>
<comment type="caution">
    <text evidence="2">The sequence shown here is derived from an EMBL/GenBank/DDBJ whole genome shotgun (WGS) entry which is preliminary data.</text>
</comment>
<dbReference type="EMBL" id="VOIH02000005">
    <property type="protein sequence ID" value="KAF3445443.1"/>
    <property type="molecule type" value="Genomic_DNA"/>
</dbReference>
<evidence type="ECO:0000313" key="2">
    <source>
        <dbReference type="EMBL" id="KAF3445443.1"/>
    </source>
</evidence>
<sequence length="239" mass="27192">MVGIKKDWSKLMIHAVHAVLVESGFVRLHYVSGIPVDQFRFPRKKAFTLSIHYTLPEILAINLTEPSVVVKFQSLGNFVIVYGTLANEGPAHRLCLDRNRSLPTRIVKDGLALPLLIDLCAKVGLPPPPCLAGLPPELELKIMELLPGNDIAKLECVCKEFRNLSYNDDGLWKHKFKEEYGNFMLDEPGMTPWKKRFVADWEKKKKKKQQPLYALQEEVSLWTAGSRVIGHRAVFFNSR</sequence>
<dbReference type="Gene3D" id="1.20.1280.50">
    <property type="match status" value="1"/>
</dbReference>
<dbReference type="PANTHER" id="PTHR47602:SF2">
    <property type="entry name" value="F-BOX PROTEIN SKIP22"/>
    <property type="match status" value="1"/>
</dbReference>
<dbReference type="OrthoDB" id="101791at2759"/>
<gene>
    <name evidence="2" type="ORF">FNV43_RR10619</name>
</gene>
<accession>A0A8K0H4F4</accession>
<evidence type="ECO:0000259" key="1">
    <source>
        <dbReference type="PROSITE" id="PS50181"/>
    </source>
</evidence>
<dbReference type="SUPFAM" id="SSF81383">
    <property type="entry name" value="F-box domain"/>
    <property type="match status" value="1"/>
</dbReference>
<feature type="domain" description="F-box" evidence="1">
    <location>
        <begin position="128"/>
        <end position="175"/>
    </location>
</feature>
<dbReference type="InterPro" id="IPR036047">
    <property type="entry name" value="F-box-like_dom_sf"/>
</dbReference>
<dbReference type="SMART" id="SM00256">
    <property type="entry name" value="FBOX"/>
    <property type="match status" value="1"/>
</dbReference>
<keyword evidence="3" id="KW-1185">Reference proteome</keyword>